<comment type="caution">
    <text evidence="2">The sequence shown here is derived from an EMBL/GenBank/DDBJ whole genome shotgun (WGS) entry which is preliminary data.</text>
</comment>
<dbReference type="AlphaFoldDB" id="A0A6S7G216"/>
<dbReference type="EMBL" id="CACRXK020000548">
    <property type="protein sequence ID" value="CAB3982859.1"/>
    <property type="molecule type" value="Genomic_DNA"/>
</dbReference>
<dbReference type="Pfam" id="PF20700">
    <property type="entry name" value="Mutator"/>
    <property type="match status" value="1"/>
</dbReference>
<feature type="domain" description="Mutator-like transposase" evidence="1">
    <location>
        <begin position="85"/>
        <end position="274"/>
    </location>
</feature>
<evidence type="ECO:0000259" key="1">
    <source>
        <dbReference type="Pfam" id="PF20700"/>
    </source>
</evidence>
<dbReference type="InterPro" id="IPR049012">
    <property type="entry name" value="Mutator_transp_dom"/>
</dbReference>
<accession>A0A6S7G216</accession>
<proteinExistence type="predicted"/>
<evidence type="ECO:0000313" key="2">
    <source>
        <dbReference type="EMBL" id="CAB3982859.1"/>
    </source>
</evidence>
<keyword evidence="3" id="KW-1185">Reference proteome</keyword>
<protein>
    <recommendedName>
        <fullName evidence="1">Mutator-like transposase domain-containing protein</fullName>
    </recommendedName>
</protein>
<dbReference type="OrthoDB" id="5986799at2759"/>
<organism evidence="2 3">
    <name type="scientific">Paramuricea clavata</name>
    <name type="common">Red gorgonian</name>
    <name type="synonym">Violescent sea-whip</name>
    <dbReference type="NCBI Taxonomy" id="317549"/>
    <lineage>
        <taxon>Eukaryota</taxon>
        <taxon>Metazoa</taxon>
        <taxon>Cnidaria</taxon>
        <taxon>Anthozoa</taxon>
        <taxon>Octocorallia</taxon>
        <taxon>Malacalcyonacea</taxon>
        <taxon>Plexauridae</taxon>
        <taxon>Paramuricea</taxon>
    </lineage>
</organism>
<gene>
    <name evidence="2" type="ORF">PACLA_8A006294</name>
</gene>
<name>A0A6S7G216_PARCT</name>
<sequence length="337" mass="37659">MVKFIYLGSFGESKILANQPVELDNKLAEWLPRTGTWRLCWRGTKHGWAAPTFHEKCNEKKPSLVIVKVVTGGKNLIFGGYCTETWAGRPLSLSYIQQEKLYGLAIKLHIQCQFCDQTNVVETSLAHKSGASGPMAYDINTKSVLASLHTGISETHLNGILSVTNVPTMTRALFKTCEREAGKSVETVAGHTCVETIEIEKENAIKIGETPDENNLVPISCSYDMGWQKRGKGFNSDTGQGAVMGLHTGKIMDYTTKTKTCRVCDHAKKLKSTPVNMTAEEIIEIHQKLWSLHLLFSCLVAEQNTMLSTQLKLGMMTQQLKFLHMHKYHKELRNLVT</sequence>
<evidence type="ECO:0000313" key="3">
    <source>
        <dbReference type="Proteomes" id="UP001152795"/>
    </source>
</evidence>
<dbReference type="Proteomes" id="UP001152795">
    <property type="component" value="Unassembled WGS sequence"/>
</dbReference>
<reference evidence="2" key="1">
    <citation type="submission" date="2020-04" db="EMBL/GenBank/DDBJ databases">
        <authorList>
            <person name="Alioto T."/>
            <person name="Alioto T."/>
            <person name="Gomez Garrido J."/>
        </authorList>
    </citation>
    <scope>NUCLEOTIDE SEQUENCE</scope>
    <source>
        <strain evidence="2">A484AB</strain>
    </source>
</reference>